<comment type="pathway">
    <text evidence="2">Carbohydrate metabolism; tricarboxylic acid cycle.</text>
</comment>
<dbReference type="Gene3D" id="3.30.9.10">
    <property type="entry name" value="D-Amino Acid Oxidase, subunit A, domain 2"/>
    <property type="match status" value="1"/>
</dbReference>
<keyword evidence="5" id="KW-0274">FAD</keyword>
<evidence type="ECO:0000256" key="2">
    <source>
        <dbReference type="ARBA" id="ARBA00005163"/>
    </source>
</evidence>
<sequence length="509" mass="57973">MEKNHYEVLIVGAGISGASLAYELARYTDVESIAVLEKYEDVATLNTSGKANSQTIHFGDIETNYTLSKASITKQTAKMVEKYCLQHKLENKVMFSHQKMALGVGDREVEFMLERYEEFKELFPNLQVWDKEHLKTVEPKVVFDENGKEREETIVGIGSIGEWTTVDYGLMTKSLIENAQKEENTKVDLFLNTQVDDIKKADGEELYTVTTTNGETYYAKSIVVNAGAHSLFLAHKMGYGLDFATLPMAGSFYMTNQKMLNGKVYMVQNPKLPFAALHGDPDILENGLTRFGPTALVLPKLERFKSGTYGDFFKTLNFDANIVTIFWDLLKDSDIRNYIFRNFLFEIPYLNKKLFVKDAKKIIPSLNVDELHYAKGFGGVRPQVLDKKERKLMLGEASINTGDGIIFNMTPSPGATSCLGNAKRDVINLCSHLGRNFDEVKFAEELVETNIPQSLIDEKLQAKYVSEIRAEIHEHEEKYFLNLNDGQELPSYWEKPYSPWRNKRDHWAM</sequence>
<organism evidence="7">
    <name type="scientific">hydrothermal vent metagenome</name>
    <dbReference type="NCBI Taxonomy" id="652676"/>
    <lineage>
        <taxon>unclassified sequences</taxon>
        <taxon>metagenomes</taxon>
        <taxon>ecological metagenomes</taxon>
    </lineage>
</organism>
<dbReference type="Pfam" id="PF06039">
    <property type="entry name" value="Mqo"/>
    <property type="match status" value="1"/>
</dbReference>
<dbReference type="AlphaFoldDB" id="A0A1W1EFH6"/>
<dbReference type="GO" id="GO:0047545">
    <property type="term" value="F:(S)-2-hydroxyglutarate dehydrogenase activity"/>
    <property type="evidence" value="ECO:0007669"/>
    <property type="project" value="TreeGrafter"/>
</dbReference>
<accession>A0A1W1EFH6</accession>
<dbReference type="UniPathway" id="UPA00223"/>
<evidence type="ECO:0000256" key="6">
    <source>
        <dbReference type="ARBA" id="ARBA00023002"/>
    </source>
</evidence>
<keyword evidence="4" id="KW-0285">Flavoprotein</keyword>
<comment type="cofactor">
    <cofactor evidence="1">
        <name>FAD</name>
        <dbReference type="ChEBI" id="CHEBI:57692"/>
    </cofactor>
</comment>
<name>A0A1W1EFH6_9ZZZZ</name>
<dbReference type="EMBL" id="FPKX01000060">
    <property type="protein sequence ID" value="SFZ98785.1"/>
    <property type="molecule type" value="Genomic_DNA"/>
</dbReference>
<dbReference type="EC" id="1.1.5.4" evidence="7"/>
<keyword evidence="6 7" id="KW-0560">Oxidoreductase</keyword>
<protein>
    <submittedName>
        <fullName evidence="7">Malate:quinone oxidoreductase</fullName>
        <ecNumber evidence="7">1.1.5.4</ecNumber>
    </submittedName>
</protein>
<dbReference type="InterPro" id="IPR036188">
    <property type="entry name" value="FAD/NAD-bd_sf"/>
</dbReference>
<dbReference type="GO" id="GO:0006099">
    <property type="term" value="P:tricarboxylic acid cycle"/>
    <property type="evidence" value="ECO:0007669"/>
    <property type="project" value="UniProtKB-UniPathway"/>
</dbReference>
<evidence type="ECO:0000313" key="7">
    <source>
        <dbReference type="EMBL" id="SFZ98785.1"/>
    </source>
</evidence>
<evidence type="ECO:0000256" key="1">
    <source>
        <dbReference type="ARBA" id="ARBA00001974"/>
    </source>
</evidence>
<dbReference type="PANTHER" id="PTHR43104">
    <property type="entry name" value="L-2-HYDROXYGLUTARATE DEHYDROGENASE, MITOCHONDRIAL"/>
    <property type="match status" value="1"/>
</dbReference>
<evidence type="ECO:0000256" key="5">
    <source>
        <dbReference type="ARBA" id="ARBA00022827"/>
    </source>
</evidence>
<reference evidence="7" key="1">
    <citation type="submission" date="2016-10" db="EMBL/GenBank/DDBJ databases">
        <authorList>
            <person name="de Groot N.N."/>
        </authorList>
    </citation>
    <scope>NUCLEOTIDE SEQUENCE</scope>
</reference>
<evidence type="ECO:0000256" key="3">
    <source>
        <dbReference type="ARBA" id="ARBA00022532"/>
    </source>
</evidence>
<dbReference type="GO" id="GO:0005737">
    <property type="term" value="C:cytoplasm"/>
    <property type="evidence" value="ECO:0007669"/>
    <property type="project" value="TreeGrafter"/>
</dbReference>
<evidence type="ECO:0000256" key="4">
    <source>
        <dbReference type="ARBA" id="ARBA00022630"/>
    </source>
</evidence>
<dbReference type="SUPFAM" id="SSF51905">
    <property type="entry name" value="FAD/NAD(P)-binding domain"/>
    <property type="match status" value="1"/>
</dbReference>
<dbReference type="InterPro" id="IPR006231">
    <property type="entry name" value="MQO"/>
</dbReference>
<proteinExistence type="predicted"/>
<keyword evidence="3" id="KW-0816">Tricarboxylic acid cycle</keyword>
<gene>
    <name evidence="7" type="ORF">MNB_SV-5-1458</name>
</gene>
<dbReference type="Gene3D" id="3.50.50.60">
    <property type="entry name" value="FAD/NAD(P)-binding domain"/>
    <property type="match status" value="1"/>
</dbReference>
<dbReference type="GO" id="GO:0008924">
    <property type="term" value="F:L-malate dehydrogenase (quinone) activity"/>
    <property type="evidence" value="ECO:0007669"/>
    <property type="project" value="UniProtKB-EC"/>
</dbReference>
<dbReference type="PANTHER" id="PTHR43104:SF2">
    <property type="entry name" value="L-2-HYDROXYGLUTARATE DEHYDROGENASE, MITOCHONDRIAL"/>
    <property type="match status" value="1"/>
</dbReference>